<organism evidence="2 3">
    <name type="scientific">Alteromonas lipolytica</name>
    <dbReference type="NCBI Taxonomy" id="1856405"/>
    <lineage>
        <taxon>Bacteria</taxon>
        <taxon>Pseudomonadati</taxon>
        <taxon>Pseudomonadota</taxon>
        <taxon>Gammaproteobacteria</taxon>
        <taxon>Alteromonadales</taxon>
        <taxon>Alteromonadaceae</taxon>
        <taxon>Alteromonas/Salinimonas group</taxon>
        <taxon>Alteromonas</taxon>
    </lineage>
</organism>
<feature type="transmembrane region" description="Helical" evidence="1">
    <location>
        <begin position="32"/>
        <end position="49"/>
    </location>
</feature>
<sequence length="139" mass="16026">MKEAKVERPDTETLSVMMSHFIHLDEMMWHRVQWFIALQIASIGGAYALKADPVNSAFILGLCSFVTVILWLMMKRDEVIRDANKHFLELLHAGFTLSPKLKLPAPFKGRTLNNVLFLCFILFDLLIAVIFFMSPDWIK</sequence>
<dbReference type="OrthoDB" id="9843202at2"/>
<dbReference type="RefSeq" id="WP_070178329.1">
    <property type="nucleotide sequence ID" value="NZ_BMJR01000005.1"/>
</dbReference>
<evidence type="ECO:0000256" key="1">
    <source>
        <dbReference type="SAM" id="Phobius"/>
    </source>
</evidence>
<keyword evidence="1" id="KW-1133">Transmembrane helix</keyword>
<protein>
    <submittedName>
        <fullName evidence="2">Uncharacterized protein</fullName>
    </submittedName>
</protein>
<dbReference type="AlphaFoldDB" id="A0A1E8FA62"/>
<keyword evidence="1" id="KW-0812">Transmembrane</keyword>
<gene>
    <name evidence="2" type="ORF">BFC17_06550</name>
</gene>
<feature type="transmembrane region" description="Helical" evidence="1">
    <location>
        <begin position="55"/>
        <end position="74"/>
    </location>
</feature>
<accession>A0A1E8FA62</accession>
<dbReference type="Proteomes" id="UP000176037">
    <property type="component" value="Unassembled WGS sequence"/>
</dbReference>
<feature type="transmembrane region" description="Helical" evidence="1">
    <location>
        <begin position="115"/>
        <end position="134"/>
    </location>
</feature>
<keyword evidence="1" id="KW-0472">Membrane</keyword>
<comment type="caution">
    <text evidence="2">The sequence shown here is derived from an EMBL/GenBank/DDBJ whole genome shotgun (WGS) entry which is preliminary data.</text>
</comment>
<proteinExistence type="predicted"/>
<evidence type="ECO:0000313" key="2">
    <source>
        <dbReference type="EMBL" id="OFI32801.1"/>
    </source>
</evidence>
<name>A0A1E8FA62_9ALTE</name>
<reference evidence="2 3" key="1">
    <citation type="submission" date="2016-09" db="EMBL/GenBank/DDBJ databases">
        <title>Alteromonas lipolytica, a new species isolated from sea water.</title>
        <authorList>
            <person name="Wu Y.-H."/>
            <person name="Cheng H."/>
            <person name="Xu X.-W."/>
        </authorList>
    </citation>
    <scope>NUCLEOTIDE SEQUENCE [LARGE SCALE GENOMIC DNA]</scope>
    <source>
        <strain evidence="2 3">JW12</strain>
    </source>
</reference>
<evidence type="ECO:0000313" key="3">
    <source>
        <dbReference type="Proteomes" id="UP000176037"/>
    </source>
</evidence>
<keyword evidence="3" id="KW-1185">Reference proteome</keyword>
<dbReference type="EMBL" id="MJIC01000016">
    <property type="protein sequence ID" value="OFI32801.1"/>
    <property type="molecule type" value="Genomic_DNA"/>
</dbReference>